<organism evidence="1 2">
    <name type="scientific">Helicoverpa armigera</name>
    <name type="common">Cotton bollworm</name>
    <name type="synonym">Heliothis armigera</name>
    <dbReference type="NCBI Taxonomy" id="29058"/>
    <lineage>
        <taxon>Eukaryota</taxon>
        <taxon>Metazoa</taxon>
        <taxon>Ecdysozoa</taxon>
        <taxon>Arthropoda</taxon>
        <taxon>Hexapoda</taxon>
        <taxon>Insecta</taxon>
        <taxon>Pterygota</taxon>
        <taxon>Neoptera</taxon>
        <taxon>Endopterygota</taxon>
        <taxon>Lepidoptera</taxon>
        <taxon>Glossata</taxon>
        <taxon>Ditrysia</taxon>
        <taxon>Noctuoidea</taxon>
        <taxon>Noctuidae</taxon>
        <taxon>Heliothinae</taxon>
        <taxon>Helicoverpa</taxon>
    </lineage>
</organism>
<gene>
    <name evidence="1" type="primary">HaOG202686</name>
    <name evidence="1" type="ORF">B5X24_HaOG202686</name>
</gene>
<sequence length="72" mass="8019">MYNIIVYQSGGFWSGLRGAATVVLITASSFQCVIGHRARLTCLWSFGPLNIRQRRSLQSCFLTTPTCLFESS</sequence>
<evidence type="ECO:0000313" key="1">
    <source>
        <dbReference type="EMBL" id="PZC78014.1"/>
    </source>
</evidence>
<dbReference type="EMBL" id="KZ149914">
    <property type="protein sequence ID" value="PZC78014.1"/>
    <property type="molecule type" value="Genomic_DNA"/>
</dbReference>
<protein>
    <submittedName>
        <fullName evidence="1">Uncharacterized protein</fullName>
    </submittedName>
</protein>
<reference evidence="1 2" key="1">
    <citation type="journal article" date="2017" name="BMC Biol.">
        <title>Genomic innovations, transcriptional plasticity and gene loss underlying the evolution and divergence of two highly polyphagous and invasive Helicoverpa pest species.</title>
        <authorList>
            <person name="Pearce S.L."/>
            <person name="Clarke D.F."/>
            <person name="East P.D."/>
            <person name="Elfekih S."/>
            <person name="Gordon K.H."/>
            <person name="Jermiin L.S."/>
            <person name="McGaughran A."/>
            <person name="Oakeshott J.G."/>
            <person name="Papanikolaou A."/>
            <person name="Perera O.P."/>
            <person name="Rane R.V."/>
            <person name="Richards S."/>
            <person name="Tay W.T."/>
            <person name="Walsh T.K."/>
            <person name="Anderson A."/>
            <person name="Anderson C.J."/>
            <person name="Asgari S."/>
            <person name="Board P.G."/>
            <person name="Bretschneider A."/>
            <person name="Campbell P.M."/>
            <person name="Chertemps T."/>
            <person name="Christeller J.T."/>
            <person name="Coppin C.W."/>
            <person name="Downes S.J."/>
            <person name="Duan G."/>
            <person name="Farnsworth C.A."/>
            <person name="Good R.T."/>
            <person name="Han L.B."/>
            <person name="Han Y.C."/>
            <person name="Hatje K."/>
            <person name="Horne I."/>
            <person name="Huang Y.P."/>
            <person name="Hughes D.S."/>
            <person name="Jacquin-Joly E."/>
            <person name="James W."/>
            <person name="Jhangiani S."/>
            <person name="Kollmar M."/>
            <person name="Kuwar S.S."/>
            <person name="Li S."/>
            <person name="Liu N.Y."/>
            <person name="Maibeche M.T."/>
            <person name="Miller J.R."/>
            <person name="Montagne N."/>
            <person name="Perry T."/>
            <person name="Qu J."/>
            <person name="Song S.V."/>
            <person name="Sutton G.G."/>
            <person name="Vogel H."/>
            <person name="Walenz B.P."/>
            <person name="Xu W."/>
            <person name="Zhang H.J."/>
            <person name="Zou Z."/>
            <person name="Batterham P."/>
            <person name="Edwards O.R."/>
            <person name="Feyereisen R."/>
            <person name="Gibbs R.A."/>
            <person name="Heckel D.G."/>
            <person name="McGrath A."/>
            <person name="Robin C."/>
            <person name="Scherer S.E."/>
            <person name="Worley K.C."/>
            <person name="Wu Y.D."/>
        </authorList>
    </citation>
    <scope>NUCLEOTIDE SEQUENCE [LARGE SCALE GENOMIC DNA]</scope>
    <source>
        <strain evidence="1">Harm_GR_Male_#8</strain>
        <tissue evidence="1">Whole organism</tissue>
    </source>
</reference>
<dbReference type="Proteomes" id="UP000249218">
    <property type="component" value="Unassembled WGS sequence"/>
</dbReference>
<evidence type="ECO:0000313" key="2">
    <source>
        <dbReference type="Proteomes" id="UP000249218"/>
    </source>
</evidence>
<keyword evidence="2" id="KW-1185">Reference proteome</keyword>
<name>A0A2W1BWL4_HELAM</name>
<accession>A0A2W1BWL4</accession>
<proteinExistence type="predicted"/>
<dbReference type="AlphaFoldDB" id="A0A2W1BWL4"/>